<dbReference type="Pfam" id="PF00620">
    <property type="entry name" value="RhoGAP"/>
    <property type="match status" value="1"/>
</dbReference>
<dbReference type="Gene3D" id="1.10.555.10">
    <property type="entry name" value="Rho GTPase activation protein"/>
    <property type="match status" value="1"/>
</dbReference>
<evidence type="ECO:0000259" key="3">
    <source>
        <dbReference type="PROSITE" id="PS50238"/>
    </source>
</evidence>
<feature type="compositionally biased region" description="Basic and acidic residues" evidence="2">
    <location>
        <begin position="937"/>
        <end position="946"/>
    </location>
</feature>
<dbReference type="Proteomes" id="UP001318040">
    <property type="component" value="Chromosome 3"/>
</dbReference>
<feature type="compositionally biased region" description="Basic and acidic residues" evidence="2">
    <location>
        <begin position="440"/>
        <end position="453"/>
    </location>
</feature>
<dbReference type="RefSeq" id="XP_032831368.1">
    <property type="nucleotide sequence ID" value="XM_032975477.1"/>
</dbReference>
<dbReference type="InterPro" id="IPR000198">
    <property type="entry name" value="RhoGAP_dom"/>
</dbReference>
<feature type="compositionally biased region" description="Polar residues" evidence="2">
    <location>
        <begin position="952"/>
        <end position="972"/>
    </location>
</feature>
<dbReference type="KEGG" id="pmrn:116954726"/>
<feature type="region of interest" description="Disordered" evidence="2">
    <location>
        <begin position="218"/>
        <end position="247"/>
    </location>
</feature>
<keyword evidence="1" id="KW-0343">GTPase activation</keyword>
<feature type="compositionally biased region" description="Basic and acidic residues" evidence="2">
    <location>
        <begin position="297"/>
        <end position="312"/>
    </location>
</feature>
<dbReference type="SMART" id="SM00324">
    <property type="entry name" value="RhoGAP"/>
    <property type="match status" value="1"/>
</dbReference>
<feature type="compositionally biased region" description="Basic and acidic residues" evidence="2">
    <location>
        <begin position="460"/>
        <end position="470"/>
    </location>
</feature>
<reference evidence="5 6" key="1">
    <citation type="submission" date="2025-04" db="UniProtKB">
        <authorList>
            <consortium name="RefSeq"/>
        </authorList>
    </citation>
    <scope>IDENTIFICATION</scope>
    <source>
        <tissue evidence="5 6">Sperm</tissue>
    </source>
</reference>
<organism evidence="4 5">
    <name type="scientific">Petromyzon marinus</name>
    <name type="common">Sea lamprey</name>
    <dbReference type="NCBI Taxonomy" id="7757"/>
    <lineage>
        <taxon>Eukaryota</taxon>
        <taxon>Metazoa</taxon>
        <taxon>Chordata</taxon>
        <taxon>Craniata</taxon>
        <taxon>Vertebrata</taxon>
        <taxon>Cyclostomata</taxon>
        <taxon>Hyperoartia</taxon>
        <taxon>Petromyzontiformes</taxon>
        <taxon>Petromyzontidae</taxon>
        <taxon>Petromyzon</taxon>
    </lineage>
</organism>
<evidence type="ECO:0000313" key="6">
    <source>
        <dbReference type="RefSeq" id="XP_032831378.1"/>
    </source>
</evidence>
<accession>A0AAJ7XFI5</accession>
<evidence type="ECO:0000313" key="4">
    <source>
        <dbReference type="Proteomes" id="UP001318040"/>
    </source>
</evidence>
<feature type="region of interest" description="Disordered" evidence="2">
    <location>
        <begin position="285"/>
        <end position="312"/>
    </location>
</feature>
<feature type="compositionally biased region" description="Basic residues" evidence="2">
    <location>
        <begin position="285"/>
        <end position="296"/>
    </location>
</feature>
<name>A0AAJ7XFI5_PETMA</name>
<feature type="region of interest" description="Disordered" evidence="2">
    <location>
        <begin position="1359"/>
        <end position="1380"/>
    </location>
</feature>
<feature type="region of interest" description="Disordered" evidence="2">
    <location>
        <begin position="367"/>
        <end position="394"/>
    </location>
</feature>
<evidence type="ECO:0000256" key="2">
    <source>
        <dbReference type="SAM" id="MobiDB-lite"/>
    </source>
</evidence>
<dbReference type="RefSeq" id="XP_032831378.1">
    <property type="nucleotide sequence ID" value="XM_032975487.1"/>
</dbReference>
<feature type="region of interest" description="Disordered" evidence="2">
    <location>
        <begin position="409"/>
        <end position="503"/>
    </location>
</feature>
<dbReference type="GO" id="GO:0005096">
    <property type="term" value="F:GTPase activator activity"/>
    <property type="evidence" value="ECO:0007669"/>
    <property type="project" value="UniProtKB-KW"/>
</dbReference>
<feature type="compositionally biased region" description="Polar residues" evidence="2">
    <location>
        <begin position="1194"/>
        <end position="1208"/>
    </location>
</feature>
<feature type="domain" description="Rho-GAP" evidence="3">
    <location>
        <begin position="17"/>
        <end position="211"/>
    </location>
</feature>
<feature type="compositionally biased region" description="Basic and acidic residues" evidence="2">
    <location>
        <begin position="1416"/>
        <end position="1425"/>
    </location>
</feature>
<feature type="compositionally biased region" description="Polar residues" evidence="2">
    <location>
        <begin position="850"/>
        <end position="871"/>
    </location>
</feature>
<feature type="compositionally biased region" description="Polar residues" evidence="2">
    <location>
        <begin position="481"/>
        <end position="494"/>
    </location>
</feature>
<keyword evidence="4" id="KW-1185">Reference proteome</keyword>
<feature type="compositionally biased region" description="Low complexity" evidence="2">
    <location>
        <begin position="982"/>
        <end position="1003"/>
    </location>
</feature>
<sequence>MRARLSRRHTAARVFGVELVSLLQSGEDQVPQVVRMCTAFVERHGLVDGIYRLSGVASNTKRLREEFDAGRVPDLTRSVYMRDVHCVSSLCKQFFRDLPEPLLTYHLFHLFDEAVRAPSVEERLQKIHHAIHQLPLPHYNTLEFLISHLSHMASHSAQTNMHAQNLAIVWAPNLLRSRGTEGVPVGGAAFLEVRVQSVVVETLLSHRQRLFCNVFQPSASRPHSDGLSTQNSSAAEEAALPPPLEGEVASRSALRLVSLEEAQRAASRSHGALPEDLRTPPTLRRKLHHHHHHHQHHQENQEQEQQHQDHRLQQDQAENDHLHHINIHQRADSVGSRMACVSDDYQLDKETKRRKGGLLSFFNRYTQSSRRRRKNSNASDSVQLRGYHGEREVKQQHRLSQSTANLLEAHDLTQHHPSRRLTRSNSIGTLSNSGSTVTESLKEVDAESEEVKEPNFTLRNVKDGPKDDSTNLHSSLRHTGPGQTSEKSNETQAAPSEPPLEAITDAPCCEDVSMKTLITSTQPTEQDLNLGDSEPLVLEVPKDEPCMDNSVVNGEQRPATGTNLLASTATETAVANVEIVGEAAKKGTTNSNDSKPRVYADGKKTEFDQPNGCNIISRNPSACDDNDDNDDDDCELVSAQIGTGDHVKRASTSADSAEKGSSEVTCVATVQNLGSDSASTDTAAPAILALSSQEPLVSTSRGTAAADEEGDAATQGGREGGSTTPLGSPAATLGCVSASGTEACDEEPTNGSGDESCDLETDGGVPESLTAQNDVDLAQAPKTTTGALATPETTTCISAEARCGVPETGIVNVDSSASEELSNASRSRESSRDASAATVSAKETIDTCGSPETNTDMSVDTLPSQEVSGSMSPPHEANSDMSSAETAIEIVACCESDIHPSPYSEVIINTLPFDASTLKTVSTELINNTSTGAYTDKNAEAPREASPEAPSDISSEASTDTFAEAPTDTSAEALTDTVRSPAALSDTSAEASTDTSAEAPTDTSAEDPTDTSAEALTDTVRSPAAPSDTSAEASTDTSAEAPTDTSAEAPIDTSAEASTDTSAEAPTDTSAEAPTDTSAEAFTDTSAEAATDTSAEAPTDTSAEAPTDTSTETPTDTSAEASTDTSAEAPTDTSAEAPTDTSTETPTDTSAEAPKVTVRSPEAPSDTSAEASTDTSAEAPADTSAEAPTDTSAQKPSDTSAESPSGTSAGKPLDTSAELPSDMPTDAPQHASFVTDMDLSTSSDDTVDTSVNGESVLNVCMSTETMPISKVSPRQRNAHHFKPADEQCADPLPTAADEVEVNLANTDTSHIEEARILNFGYPAVDLELSESDEALLTTTTNILLDIPIDLKIAEDMASPGQRPLPRYGIKASPRSPAKTIQQGSFYHKYSQALDLISNRTESNVDTDPPCVLKHSALQEEGTRGMERRRKGSAMDSDSENNCAGEPRTPGLKGNGQLSPENRGPGEPLGTDGVALQPADTEVVRTWVEVRLSKAFPVVRLKPQFTSQLGSG</sequence>
<feature type="compositionally biased region" description="Polar residues" evidence="2">
    <location>
        <begin position="423"/>
        <end position="439"/>
    </location>
</feature>
<feature type="compositionally biased region" description="Low complexity" evidence="2">
    <location>
        <begin position="1022"/>
        <end position="1193"/>
    </location>
</feature>
<feature type="compositionally biased region" description="Low complexity" evidence="2">
    <location>
        <begin position="815"/>
        <end position="825"/>
    </location>
</feature>
<dbReference type="PANTHER" id="PTHR15729:SF10">
    <property type="entry name" value="GTPASE-ACTIVATING PROTEIN CDGAPR"/>
    <property type="match status" value="1"/>
</dbReference>
<dbReference type="InterPro" id="IPR008936">
    <property type="entry name" value="Rho_GTPase_activation_prot"/>
</dbReference>
<proteinExistence type="predicted"/>
<dbReference type="GO" id="GO:0007264">
    <property type="term" value="P:small GTPase-mediated signal transduction"/>
    <property type="evidence" value="ECO:0007669"/>
    <property type="project" value="TreeGrafter"/>
</dbReference>
<feature type="region of interest" description="Disordered" evidence="2">
    <location>
        <begin position="812"/>
        <end position="883"/>
    </location>
</feature>
<dbReference type="InterPro" id="IPR051576">
    <property type="entry name" value="PX-Rho_GAP"/>
</dbReference>
<feature type="region of interest" description="Disordered" evidence="2">
    <location>
        <begin position="690"/>
        <end position="786"/>
    </location>
</feature>
<feature type="region of interest" description="Disordered" evidence="2">
    <location>
        <begin position="1400"/>
        <end position="1476"/>
    </location>
</feature>
<evidence type="ECO:0000256" key="1">
    <source>
        <dbReference type="ARBA" id="ARBA00022468"/>
    </source>
</evidence>
<feature type="region of interest" description="Disordered" evidence="2">
    <location>
        <begin position="585"/>
        <end position="613"/>
    </location>
</feature>
<feature type="region of interest" description="Disordered" evidence="2">
    <location>
        <begin position="932"/>
        <end position="1230"/>
    </location>
</feature>
<dbReference type="SUPFAM" id="SSF48350">
    <property type="entry name" value="GTPase activation domain, GAP"/>
    <property type="match status" value="1"/>
</dbReference>
<protein>
    <submittedName>
        <fullName evidence="5 6">Mucin-5AC-like isoform X1</fullName>
    </submittedName>
</protein>
<dbReference type="PANTHER" id="PTHR15729">
    <property type="entry name" value="CDC42 GTPASE-ACTIVATING PROTEIN"/>
    <property type="match status" value="1"/>
</dbReference>
<feature type="compositionally biased region" description="Polar residues" evidence="2">
    <location>
        <begin position="218"/>
        <end position="233"/>
    </location>
</feature>
<dbReference type="PROSITE" id="PS50238">
    <property type="entry name" value="RHOGAP"/>
    <property type="match status" value="1"/>
</dbReference>
<feature type="compositionally biased region" description="Polar residues" evidence="2">
    <location>
        <begin position="690"/>
        <end position="701"/>
    </location>
</feature>
<evidence type="ECO:0000313" key="5">
    <source>
        <dbReference type="RefSeq" id="XP_032831368.1"/>
    </source>
</evidence>
<feature type="compositionally biased region" description="Basic and acidic residues" evidence="2">
    <location>
        <begin position="594"/>
        <end position="607"/>
    </location>
</feature>
<gene>
    <name evidence="5 6" type="primary">LOC116954726</name>
</gene>